<evidence type="ECO:0000313" key="2">
    <source>
        <dbReference type="Proteomes" id="UP001138757"/>
    </source>
</evidence>
<comment type="caution">
    <text evidence="1">The sequence shown here is derived from an EMBL/GenBank/DDBJ whole genome shotgun (WGS) entry which is preliminary data.</text>
</comment>
<reference evidence="1" key="1">
    <citation type="submission" date="2021-05" db="EMBL/GenBank/DDBJ databases">
        <title>Genome of Sphingobium sp. strain.</title>
        <authorList>
            <person name="Fan R."/>
        </authorList>
    </citation>
    <scope>NUCLEOTIDE SEQUENCE</scope>
    <source>
        <strain evidence="1">H33</strain>
    </source>
</reference>
<accession>A0A9X1DB50</accession>
<gene>
    <name evidence="1" type="ORF">KK488_07555</name>
</gene>
<name>A0A9X1DB50_9SPHN</name>
<organism evidence="1 2">
    <name type="scientific">Sphingobium nicotianae</name>
    <dbReference type="NCBI Taxonomy" id="2782607"/>
    <lineage>
        <taxon>Bacteria</taxon>
        <taxon>Pseudomonadati</taxon>
        <taxon>Pseudomonadota</taxon>
        <taxon>Alphaproteobacteria</taxon>
        <taxon>Sphingomonadales</taxon>
        <taxon>Sphingomonadaceae</taxon>
        <taxon>Sphingobium</taxon>
    </lineage>
</organism>
<keyword evidence="2" id="KW-1185">Reference proteome</keyword>
<dbReference type="Proteomes" id="UP001138757">
    <property type="component" value="Unassembled WGS sequence"/>
</dbReference>
<sequence length="51" mass="5556">MVKIDPTHLGEGSSLRETIEEIRASYPLSAMVERYAPVRPNAPAFGAWLGA</sequence>
<dbReference type="RefSeq" id="WP_214622545.1">
    <property type="nucleotide sequence ID" value="NZ_JAHGAW010000004.1"/>
</dbReference>
<dbReference type="EMBL" id="JAHGAW010000004">
    <property type="protein sequence ID" value="MBT2186805.1"/>
    <property type="molecule type" value="Genomic_DNA"/>
</dbReference>
<evidence type="ECO:0000313" key="1">
    <source>
        <dbReference type="EMBL" id="MBT2186805.1"/>
    </source>
</evidence>
<proteinExistence type="predicted"/>
<protein>
    <submittedName>
        <fullName evidence="1">Uncharacterized protein</fullName>
    </submittedName>
</protein>
<dbReference type="AlphaFoldDB" id="A0A9X1DB50"/>